<dbReference type="AlphaFoldDB" id="A0A370DBE1"/>
<dbReference type="Pfam" id="PF01584">
    <property type="entry name" value="CheW"/>
    <property type="match status" value="1"/>
</dbReference>
<keyword evidence="6" id="KW-1185">Reference proteome</keyword>
<organism evidence="5 6">
    <name type="scientific">endosymbiont of Escarpia spicata</name>
    <dbReference type="NCBI Taxonomy" id="2200908"/>
    <lineage>
        <taxon>Bacteria</taxon>
        <taxon>Pseudomonadati</taxon>
        <taxon>Pseudomonadota</taxon>
        <taxon>Gammaproteobacteria</taxon>
        <taxon>sulfur-oxidizing symbionts</taxon>
    </lineage>
</organism>
<dbReference type="PANTHER" id="PTHR22617">
    <property type="entry name" value="CHEMOTAXIS SENSOR HISTIDINE KINASE-RELATED"/>
    <property type="match status" value="1"/>
</dbReference>
<evidence type="ECO:0000259" key="4">
    <source>
        <dbReference type="PROSITE" id="PS50851"/>
    </source>
</evidence>
<dbReference type="Gene3D" id="2.30.30.40">
    <property type="entry name" value="SH3 Domains"/>
    <property type="match status" value="1"/>
</dbReference>
<comment type="caution">
    <text evidence="5">The sequence shown here is derived from an EMBL/GenBank/DDBJ whole genome shotgun (WGS) entry which is preliminary data.</text>
</comment>
<protein>
    <recommendedName>
        <fullName evidence="2">Chemotaxis protein CheW</fullName>
    </recommendedName>
</protein>
<proteinExistence type="predicted"/>
<name>A0A370DBE1_9GAMM</name>
<dbReference type="SUPFAM" id="SSF50341">
    <property type="entry name" value="CheW-like"/>
    <property type="match status" value="1"/>
</dbReference>
<gene>
    <name evidence="5" type="ORF">DIZ78_17410</name>
</gene>
<dbReference type="InterPro" id="IPR002545">
    <property type="entry name" value="CheW-lke_dom"/>
</dbReference>
<dbReference type="SMART" id="SM00260">
    <property type="entry name" value="CheW"/>
    <property type="match status" value="1"/>
</dbReference>
<dbReference type="PANTHER" id="PTHR22617:SF45">
    <property type="entry name" value="CHEMOTAXIS PROTEIN CHEW"/>
    <property type="match status" value="1"/>
</dbReference>
<dbReference type="GO" id="GO:0007165">
    <property type="term" value="P:signal transduction"/>
    <property type="evidence" value="ECO:0007669"/>
    <property type="project" value="InterPro"/>
</dbReference>
<dbReference type="InterPro" id="IPR036061">
    <property type="entry name" value="CheW-like_dom_sf"/>
</dbReference>
<sequence>MTPAETTVSEAETSVGVGGQYLSFTLGGEDYDVDILRVQEIKGWEAVRPLPDTPDYVKGVLDLRGEIVPIIDLRTRLKLDHAEYTPTTVTIVLTVESKRGQNFVGIVVDGVSDVLDVPGEDVRAAPDLGTHINTKYIIGMVTQGERMVVLLDVDKLFNPDELGLPASIG</sequence>
<feature type="domain" description="CheW-like" evidence="4">
    <location>
        <begin position="18"/>
        <end position="162"/>
    </location>
</feature>
<evidence type="ECO:0000256" key="2">
    <source>
        <dbReference type="ARBA" id="ARBA00021483"/>
    </source>
</evidence>
<evidence type="ECO:0000313" key="6">
    <source>
        <dbReference type="Proteomes" id="UP000254771"/>
    </source>
</evidence>
<evidence type="ECO:0000313" key="5">
    <source>
        <dbReference type="EMBL" id="RDH82191.1"/>
    </source>
</evidence>
<dbReference type="PROSITE" id="PS50851">
    <property type="entry name" value="CHEW"/>
    <property type="match status" value="1"/>
</dbReference>
<dbReference type="Proteomes" id="UP000254771">
    <property type="component" value="Unassembled WGS sequence"/>
</dbReference>
<dbReference type="GO" id="GO:0006935">
    <property type="term" value="P:chemotaxis"/>
    <property type="evidence" value="ECO:0007669"/>
    <property type="project" value="InterPro"/>
</dbReference>
<dbReference type="EMBL" id="QFXE01000021">
    <property type="protein sequence ID" value="RDH82191.1"/>
    <property type="molecule type" value="Genomic_DNA"/>
</dbReference>
<evidence type="ECO:0000256" key="1">
    <source>
        <dbReference type="ARBA" id="ARBA00004496"/>
    </source>
</evidence>
<dbReference type="Gene3D" id="2.40.50.180">
    <property type="entry name" value="CheA-289, Domain 4"/>
    <property type="match status" value="1"/>
</dbReference>
<keyword evidence="3" id="KW-0963">Cytoplasm</keyword>
<dbReference type="GO" id="GO:0005829">
    <property type="term" value="C:cytosol"/>
    <property type="evidence" value="ECO:0007669"/>
    <property type="project" value="TreeGrafter"/>
</dbReference>
<comment type="subcellular location">
    <subcellularLocation>
        <location evidence="1">Cytoplasm</location>
    </subcellularLocation>
</comment>
<reference evidence="5 6" key="1">
    <citation type="journal article" date="2018" name="ISME J.">
        <title>Endosymbiont genomes yield clues of tubeworm success.</title>
        <authorList>
            <person name="Li Y."/>
            <person name="Liles M.R."/>
            <person name="Halanych K.M."/>
        </authorList>
    </citation>
    <scope>NUCLEOTIDE SEQUENCE [LARGE SCALE GENOMIC DNA]</scope>
    <source>
        <strain evidence="5">A1462</strain>
    </source>
</reference>
<dbReference type="InterPro" id="IPR039315">
    <property type="entry name" value="CheW"/>
</dbReference>
<accession>A0A370DBE1</accession>
<evidence type="ECO:0000256" key="3">
    <source>
        <dbReference type="ARBA" id="ARBA00022490"/>
    </source>
</evidence>